<comment type="similarity">
    <text evidence="1">Belongs to the CdaR family.</text>
</comment>
<dbReference type="RefSeq" id="WP_324268010.1">
    <property type="nucleotide sequence ID" value="NZ_JAWLNX010000019.1"/>
</dbReference>
<organism evidence="5 6">
    <name type="scientific">Saccharopolyspora mangrovi</name>
    <dbReference type="NCBI Taxonomy" id="3082379"/>
    <lineage>
        <taxon>Bacteria</taxon>
        <taxon>Bacillati</taxon>
        <taxon>Actinomycetota</taxon>
        <taxon>Actinomycetes</taxon>
        <taxon>Pseudonocardiales</taxon>
        <taxon>Pseudonocardiaceae</taxon>
        <taxon>Saccharopolyspora</taxon>
    </lineage>
</organism>
<dbReference type="Gene3D" id="1.10.10.2840">
    <property type="entry name" value="PucR C-terminal helix-turn-helix domain"/>
    <property type="match status" value="1"/>
</dbReference>
<dbReference type="PANTHER" id="PTHR33744">
    <property type="entry name" value="CARBOHYDRATE DIACID REGULATOR"/>
    <property type="match status" value="1"/>
</dbReference>
<name>A0ABU6AGA4_9PSEU</name>
<reference evidence="5 6" key="1">
    <citation type="submission" date="2023-10" db="EMBL/GenBank/DDBJ databases">
        <title>Saccharopolyspora sp. nov., isolated from mangrove soil.</title>
        <authorList>
            <person name="Lu Y."/>
            <person name="Liu W."/>
        </authorList>
    </citation>
    <scope>NUCLEOTIDE SEQUENCE [LARGE SCALE GENOMIC DNA]</scope>
    <source>
        <strain evidence="5 6">S2-29</strain>
    </source>
</reference>
<dbReference type="PANTHER" id="PTHR33744:SF1">
    <property type="entry name" value="DNA-BINDING TRANSCRIPTIONAL ACTIVATOR ADER"/>
    <property type="match status" value="1"/>
</dbReference>
<sequence length="562" mass="61333">MSELEHGCSLSGLIDIDPAGTRLVTALSSAEDRSIRSVTLVAPGESIEGADSSALLVVLPDSHTSDHLGAIRALLEEADSASIACWLPDSVDDEELRRILGRHAILRLGPEIDATAFVSDAVRALRPAEQVTTQRLASLQRSMTQALNEPEPLKALTLRLAKACNAVAAIIGAQGELETASGPLPLTQLLEELKGEADGSRPFAVEGWRGVAVRVTPDELPAGWFMIASRRLSFPDPYAIAAAHIAASLAETHLRVELLIRRQERAVRSSFLEQLLGLRKQRENPELSGKLAALGLNFEGREVRVFSLGFASNRGSEDHEALLDAFYNHIDVELTRLRIPHLLAVRTTGLVALAQLDVETAAQVAFTIGAFRQGILLGVGRNVEAIDEIVDSHNDSVLAIRTLRSPQRTTNIMSYEDFDFAMRLFSDAGLDRMGRWATEMLEPLTEQHILLEGLKHYFEHGFNIIAAAKSLQIHHNTLRYRLTRVEEVLQISLRDPAAVSSLFLALTARSMIDRTEWRQPTAWNPDRASSETSAPSQVVRSTGAAAATPPPQTLGVVFGPER</sequence>
<dbReference type="InterPro" id="IPR025736">
    <property type="entry name" value="PucR_C-HTH_dom"/>
</dbReference>
<dbReference type="Pfam" id="PF17853">
    <property type="entry name" value="GGDEF_2"/>
    <property type="match status" value="1"/>
</dbReference>
<dbReference type="Pfam" id="PF13556">
    <property type="entry name" value="HTH_30"/>
    <property type="match status" value="1"/>
</dbReference>
<protein>
    <submittedName>
        <fullName evidence="5">Helix-turn-helix domain-containing protein</fullName>
    </submittedName>
</protein>
<dbReference type="InterPro" id="IPR041522">
    <property type="entry name" value="CdaR_GGDEF"/>
</dbReference>
<feature type="domain" description="CdaR GGDEF-like" evidence="4">
    <location>
        <begin position="284"/>
        <end position="401"/>
    </location>
</feature>
<dbReference type="InterPro" id="IPR042070">
    <property type="entry name" value="PucR_C-HTH_sf"/>
</dbReference>
<feature type="region of interest" description="Disordered" evidence="2">
    <location>
        <begin position="520"/>
        <end position="562"/>
    </location>
</feature>
<feature type="compositionally biased region" description="Polar residues" evidence="2">
    <location>
        <begin position="530"/>
        <end position="540"/>
    </location>
</feature>
<dbReference type="EMBL" id="JAWLNX010000019">
    <property type="protein sequence ID" value="MEB3370535.1"/>
    <property type="molecule type" value="Genomic_DNA"/>
</dbReference>
<evidence type="ECO:0000313" key="5">
    <source>
        <dbReference type="EMBL" id="MEB3370535.1"/>
    </source>
</evidence>
<dbReference type="InterPro" id="IPR051448">
    <property type="entry name" value="CdaR-like_regulators"/>
</dbReference>
<evidence type="ECO:0000259" key="3">
    <source>
        <dbReference type="Pfam" id="PF13556"/>
    </source>
</evidence>
<dbReference type="Proteomes" id="UP001327093">
    <property type="component" value="Unassembled WGS sequence"/>
</dbReference>
<keyword evidence="6" id="KW-1185">Reference proteome</keyword>
<evidence type="ECO:0000256" key="1">
    <source>
        <dbReference type="ARBA" id="ARBA00006754"/>
    </source>
</evidence>
<accession>A0ABU6AGA4</accession>
<proteinExistence type="inferred from homology"/>
<comment type="caution">
    <text evidence="5">The sequence shown here is derived from an EMBL/GenBank/DDBJ whole genome shotgun (WGS) entry which is preliminary data.</text>
</comment>
<evidence type="ECO:0000256" key="2">
    <source>
        <dbReference type="SAM" id="MobiDB-lite"/>
    </source>
</evidence>
<evidence type="ECO:0000259" key="4">
    <source>
        <dbReference type="Pfam" id="PF17853"/>
    </source>
</evidence>
<feature type="domain" description="PucR C-terminal helix-turn-helix" evidence="3">
    <location>
        <begin position="450"/>
        <end position="508"/>
    </location>
</feature>
<gene>
    <name evidence="5" type="ORF">R4I43_24320</name>
</gene>
<evidence type="ECO:0000313" key="6">
    <source>
        <dbReference type="Proteomes" id="UP001327093"/>
    </source>
</evidence>